<keyword evidence="2 6" id="KW-0812">Transmembrane</keyword>
<feature type="region of interest" description="Disordered" evidence="5">
    <location>
        <begin position="546"/>
        <end position="667"/>
    </location>
</feature>
<sequence length="667" mass="73273">MSHNTAEPQHGAQWPGSLNPAGGDHHSDHDSETTYGGNTVIGPTVNHAVGAREENKEKKAQRDGKREITEEECEDELGFAYPSWKKWYILTVIFLVQTSMNFNTSLYSNGIAGIAEEFHVSEQAARVGAAIFLVAYGFGCELWAPWSEEFGRKPILQASLFLVNLFTLPVALAPNFGCLLAGRFLGGLSTAGGSVTLGMIADLYDSDNQHYAVAYIVFSSVGGSILGPIVGGFVEQFLEWRWTIWIQLIFGGAVQLLHLFTVPETRTTIMLDNIAKKRRKSGQDPNVYGPDEIVPFRERFSGKELIYTWLRPFRMFLTEPIVLVLSLLSGFSDALIFMCIQSFVLVYGKTGWGFNAYQVGLSFIPIGIGYVIAWIAFVPSFERNRKRRLANPDDEYAQYESRLKLLLYLAPCLPIGLIIFAWTSSGPPLPWVASMVGTALIGIANYAIYLATIDYMIASYTVYSASATGGNGWARDVLAGILTVPATPFYTNIGAEKGLNLEYASTILFCISFVLVIAVYVIYWKGPELRRKSPFAQSLAAGNAEHDGRKVSVSGQARRRSSTAVANAPLAGGQRDVEKAAAAPAGEGQQQRNRKQNMPPKRPGGMHSGPSSRHNSFQAASRRHSRDVSRRSSLTPRGEAARQEEEEIGTQQQYPLDPIASVSTRQP</sequence>
<feature type="compositionally biased region" description="Polar residues" evidence="5">
    <location>
        <begin position="609"/>
        <end position="619"/>
    </location>
</feature>
<feature type="domain" description="Major facilitator superfamily (MFS) profile" evidence="7">
    <location>
        <begin position="89"/>
        <end position="530"/>
    </location>
</feature>
<dbReference type="Gene3D" id="1.20.1250.20">
    <property type="entry name" value="MFS general substrate transporter like domains"/>
    <property type="match status" value="1"/>
</dbReference>
<dbReference type="Proteomes" id="UP000070501">
    <property type="component" value="Unassembled WGS sequence"/>
</dbReference>
<evidence type="ECO:0000256" key="1">
    <source>
        <dbReference type="ARBA" id="ARBA00004141"/>
    </source>
</evidence>
<dbReference type="PANTHER" id="PTHR23502:SF13">
    <property type="entry name" value="MULTIDRUG TRANSPORTER, PUTATIVE (AFU_ORTHOLOGUE AFUA_2G12550)-RELATED"/>
    <property type="match status" value="1"/>
</dbReference>
<dbReference type="Pfam" id="PF07690">
    <property type="entry name" value="MFS_1"/>
    <property type="match status" value="1"/>
</dbReference>
<feature type="compositionally biased region" description="Basic and acidic residues" evidence="5">
    <location>
        <begin position="23"/>
        <end position="32"/>
    </location>
</feature>
<protein>
    <submittedName>
        <fullName evidence="8">Major facilitator superfamily domain-containing protein</fullName>
    </submittedName>
</protein>
<evidence type="ECO:0000313" key="9">
    <source>
        <dbReference type="Proteomes" id="UP000070501"/>
    </source>
</evidence>
<feature type="transmembrane region" description="Helical" evidence="6">
    <location>
        <begin position="473"/>
        <end position="491"/>
    </location>
</feature>
<comment type="subcellular location">
    <subcellularLocation>
        <location evidence="1">Membrane</location>
        <topology evidence="1">Multi-pass membrane protein</topology>
    </subcellularLocation>
</comment>
<dbReference type="SUPFAM" id="SSF103473">
    <property type="entry name" value="MFS general substrate transporter"/>
    <property type="match status" value="1"/>
</dbReference>
<feature type="compositionally biased region" description="Basic and acidic residues" evidence="5">
    <location>
        <begin position="50"/>
        <end position="68"/>
    </location>
</feature>
<feature type="transmembrane region" description="Helical" evidence="6">
    <location>
        <begin position="321"/>
        <end position="344"/>
    </location>
</feature>
<evidence type="ECO:0000259" key="7">
    <source>
        <dbReference type="PROSITE" id="PS50850"/>
    </source>
</evidence>
<feature type="transmembrane region" description="Helical" evidence="6">
    <location>
        <begin position="155"/>
        <end position="174"/>
    </location>
</feature>
<dbReference type="InterPro" id="IPR011701">
    <property type="entry name" value="MFS"/>
</dbReference>
<feature type="transmembrane region" description="Helical" evidence="6">
    <location>
        <begin position="180"/>
        <end position="200"/>
    </location>
</feature>
<dbReference type="FunFam" id="1.20.1250.20:FF:000088">
    <property type="entry name" value="MFS multidrug transporter, putative"/>
    <property type="match status" value="1"/>
</dbReference>
<name>A0A136JCL3_9PEZI</name>
<evidence type="ECO:0000256" key="3">
    <source>
        <dbReference type="ARBA" id="ARBA00022989"/>
    </source>
</evidence>
<feature type="transmembrane region" description="Helical" evidence="6">
    <location>
        <begin position="356"/>
        <end position="378"/>
    </location>
</feature>
<organism evidence="8 9">
    <name type="scientific">Microdochium bolleyi</name>
    <dbReference type="NCBI Taxonomy" id="196109"/>
    <lineage>
        <taxon>Eukaryota</taxon>
        <taxon>Fungi</taxon>
        <taxon>Dikarya</taxon>
        <taxon>Ascomycota</taxon>
        <taxon>Pezizomycotina</taxon>
        <taxon>Sordariomycetes</taxon>
        <taxon>Xylariomycetidae</taxon>
        <taxon>Xylariales</taxon>
        <taxon>Microdochiaceae</taxon>
        <taxon>Microdochium</taxon>
    </lineage>
</organism>
<evidence type="ECO:0000256" key="6">
    <source>
        <dbReference type="SAM" id="Phobius"/>
    </source>
</evidence>
<dbReference type="OrthoDB" id="5376138at2759"/>
<keyword evidence="3 6" id="KW-1133">Transmembrane helix</keyword>
<feature type="region of interest" description="Disordered" evidence="5">
    <location>
        <begin position="1"/>
        <end position="69"/>
    </location>
</feature>
<dbReference type="InterPro" id="IPR020846">
    <property type="entry name" value="MFS_dom"/>
</dbReference>
<accession>A0A136JCL3</accession>
<feature type="transmembrane region" description="Helical" evidence="6">
    <location>
        <begin position="212"/>
        <end position="234"/>
    </location>
</feature>
<feature type="transmembrane region" description="Helical" evidence="6">
    <location>
        <begin position="429"/>
        <end position="452"/>
    </location>
</feature>
<evidence type="ECO:0000256" key="5">
    <source>
        <dbReference type="SAM" id="MobiDB-lite"/>
    </source>
</evidence>
<proteinExistence type="predicted"/>
<feature type="transmembrane region" description="Helical" evidence="6">
    <location>
        <begin position="124"/>
        <end position="143"/>
    </location>
</feature>
<dbReference type="AlphaFoldDB" id="A0A136JCL3"/>
<dbReference type="GO" id="GO:0022857">
    <property type="term" value="F:transmembrane transporter activity"/>
    <property type="evidence" value="ECO:0007669"/>
    <property type="project" value="InterPro"/>
</dbReference>
<dbReference type="PROSITE" id="PS50850">
    <property type="entry name" value="MFS"/>
    <property type="match status" value="1"/>
</dbReference>
<evidence type="ECO:0000256" key="2">
    <source>
        <dbReference type="ARBA" id="ARBA00022692"/>
    </source>
</evidence>
<evidence type="ECO:0000256" key="4">
    <source>
        <dbReference type="ARBA" id="ARBA00023136"/>
    </source>
</evidence>
<dbReference type="InterPro" id="IPR036259">
    <property type="entry name" value="MFS_trans_sf"/>
</dbReference>
<feature type="transmembrane region" description="Helical" evidence="6">
    <location>
        <begin position="405"/>
        <end position="423"/>
    </location>
</feature>
<dbReference type="GO" id="GO:0005886">
    <property type="term" value="C:plasma membrane"/>
    <property type="evidence" value="ECO:0007669"/>
    <property type="project" value="TreeGrafter"/>
</dbReference>
<reference evidence="9" key="1">
    <citation type="submission" date="2016-02" db="EMBL/GenBank/DDBJ databases">
        <title>Draft genome sequence of Microdochium bolleyi, a fungal endophyte of beachgrass.</title>
        <authorList>
            <consortium name="DOE Joint Genome Institute"/>
            <person name="David A.S."/>
            <person name="May G."/>
            <person name="Haridas S."/>
            <person name="Lim J."/>
            <person name="Wang M."/>
            <person name="Labutti K."/>
            <person name="Lipzen A."/>
            <person name="Barry K."/>
            <person name="Grigoriev I.V."/>
        </authorList>
    </citation>
    <scope>NUCLEOTIDE SEQUENCE [LARGE SCALE GENOMIC DNA]</scope>
    <source>
        <strain evidence="9">J235TASD1</strain>
    </source>
</reference>
<keyword evidence="9" id="KW-1185">Reference proteome</keyword>
<evidence type="ECO:0000313" key="8">
    <source>
        <dbReference type="EMBL" id="KXJ94903.1"/>
    </source>
</evidence>
<dbReference type="InParanoid" id="A0A136JCL3"/>
<gene>
    <name evidence="8" type="ORF">Micbo1qcDRAFT_160226</name>
</gene>
<dbReference type="EMBL" id="KQ964247">
    <property type="protein sequence ID" value="KXJ94903.1"/>
    <property type="molecule type" value="Genomic_DNA"/>
</dbReference>
<dbReference type="PANTHER" id="PTHR23502">
    <property type="entry name" value="MAJOR FACILITATOR SUPERFAMILY"/>
    <property type="match status" value="1"/>
</dbReference>
<keyword evidence="4 6" id="KW-0472">Membrane</keyword>
<feature type="transmembrane region" description="Helical" evidence="6">
    <location>
        <begin position="503"/>
        <end position="523"/>
    </location>
</feature>